<evidence type="ECO:0000313" key="2">
    <source>
        <dbReference type="Proteomes" id="UP000479710"/>
    </source>
</evidence>
<sequence length="119" mass="13282">MPEIYIQVVAHVCGHARDIALLGHAVALIKHLNGEFRNYPCLNNQVSQRLNGRDVAVESRLLLRRWSSQLGPLLQLVGHRHPSLAPRSPSSWSNQVAGVVEQSGRRLQESRFLAMAQCV</sequence>
<accession>A0A6G1D1Z0</accession>
<gene>
    <name evidence="1" type="ORF">E2562_009699</name>
</gene>
<dbReference type="Proteomes" id="UP000479710">
    <property type="component" value="Unassembled WGS sequence"/>
</dbReference>
<dbReference type="AlphaFoldDB" id="A0A6G1D1Z0"/>
<keyword evidence="2" id="KW-1185">Reference proteome</keyword>
<reference evidence="1 2" key="1">
    <citation type="submission" date="2019-11" db="EMBL/GenBank/DDBJ databases">
        <title>Whole genome sequence of Oryza granulata.</title>
        <authorList>
            <person name="Li W."/>
        </authorList>
    </citation>
    <scope>NUCLEOTIDE SEQUENCE [LARGE SCALE GENOMIC DNA]</scope>
    <source>
        <strain evidence="2">cv. Menghai</strain>
        <tissue evidence="1">Leaf</tissue>
    </source>
</reference>
<protein>
    <submittedName>
        <fullName evidence="1">Uncharacterized protein</fullName>
    </submittedName>
</protein>
<evidence type="ECO:0000313" key="1">
    <source>
        <dbReference type="EMBL" id="KAF0906337.1"/>
    </source>
</evidence>
<organism evidence="1 2">
    <name type="scientific">Oryza meyeriana var. granulata</name>
    <dbReference type="NCBI Taxonomy" id="110450"/>
    <lineage>
        <taxon>Eukaryota</taxon>
        <taxon>Viridiplantae</taxon>
        <taxon>Streptophyta</taxon>
        <taxon>Embryophyta</taxon>
        <taxon>Tracheophyta</taxon>
        <taxon>Spermatophyta</taxon>
        <taxon>Magnoliopsida</taxon>
        <taxon>Liliopsida</taxon>
        <taxon>Poales</taxon>
        <taxon>Poaceae</taxon>
        <taxon>BOP clade</taxon>
        <taxon>Oryzoideae</taxon>
        <taxon>Oryzeae</taxon>
        <taxon>Oryzinae</taxon>
        <taxon>Oryza</taxon>
        <taxon>Oryza meyeriana</taxon>
    </lineage>
</organism>
<comment type="caution">
    <text evidence="1">The sequence shown here is derived from an EMBL/GenBank/DDBJ whole genome shotgun (WGS) entry which is preliminary data.</text>
</comment>
<dbReference type="EMBL" id="SPHZ02000007">
    <property type="protein sequence ID" value="KAF0906337.1"/>
    <property type="molecule type" value="Genomic_DNA"/>
</dbReference>
<name>A0A6G1D1Z0_9ORYZ</name>
<proteinExistence type="predicted"/>